<dbReference type="InterPro" id="IPR029787">
    <property type="entry name" value="Nucleotide_cyclase"/>
</dbReference>
<dbReference type="SMART" id="SM00044">
    <property type="entry name" value="CYCc"/>
    <property type="match status" value="1"/>
</dbReference>
<dbReference type="GO" id="GO:0016829">
    <property type="term" value="F:lyase activity"/>
    <property type="evidence" value="ECO:0007669"/>
    <property type="project" value="UniProtKB-KW"/>
</dbReference>
<accession>A0ABW8APL5</accession>
<dbReference type="RefSeq" id="WP_398281640.1">
    <property type="nucleotide sequence ID" value="NZ_JBITLV010000004.1"/>
</dbReference>
<evidence type="ECO:0000259" key="2">
    <source>
        <dbReference type="PROSITE" id="PS50125"/>
    </source>
</evidence>
<dbReference type="Pfam" id="PF00211">
    <property type="entry name" value="Guanylate_cyc"/>
    <property type="match status" value="1"/>
</dbReference>
<feature type="domain" description="Guanylate cyclase" evidence="2">
    <location>
        <begin position="159"/>
        <end position="268"/>
    </location>
</feature>
<dbReference type="SUPFAM" id="SSF55073">
    <property type="entry name" value="Nucleotide cyclase"/>
    <property type="match status" value="1"/>
</dbReference>
<dbReference type="Proteomes" id="UP001612915">
    <property type="component" value="Unassembled WGS sequence"/>
</dbReference>
<proteinExistence type="inferred from homology"/>
<organism evidence="3 4">
    <name type="scientific">Spongisporangium articulatum</name>
    <dbReference type="NCBI Taxonomy" id="3362603"/>
    <lineage>
        <taxon>Bacteria</taxon>
        <taxon>Bacillati</taxon>
        <taxon>Actinomycetota</taxon>
        <taxon>Actinomycetes</taxon>
        <taxon>Kineosporiales</taxon>
        <taxon>Kineosporiaceae</taxon>
        <taxon>Spongisporangium</taxon>
    </lineage>
</organism>
<dbReference type="InterPro" id="IPR050697">
    <property type="entry name" value="Adenylyl/Guanylyl_Cyclase_3/4"/>
</dbReference>
<dbReference type="EC" id="4.6.1.-" evidence="3"/>
<dbReference type="PANTHER" id="PTHR43081">
    <property type="entry name" value="ADENYLATE CYCLASE, TERMINAL-DIFFERENTIATION SPECIFIC-RELATED"/>
    <property type="match status" value="1"/>
</dbReference>
<dbReference type="EMBL" id="JBITLV010000004">
    <property type="protein sequence ID" value="MFI7588309.1"/>
    <property type="molecule type" value="Genomic_DNA"/>
</dbReference>
<name>A0ABW8APL5_9ACTN</name>
<dbReference type="InterPro" id="IPR001054">
    <property type="entry name" value="A/G_cyclase"/>
</dbReference>
<dbReference type="CDD" id="cd07302">
    <property type="entry name" value="CHD"/>
    <property type="match status" value="1"/>
</dbReference>
<keyword evidence="3" id="KW-0456">Lyase</keyword>
<comment type="caution">
    <text evidence="3">The sequence shown here is derived from an EMBL/GenBank/DDBJ whole genome shotgun (WGS) entry which is preliminary data.</text>
</comment>
<sequence length="326" mass="35443">MSRQDDLVTQLLGGERTLRRREVARSVGVSLLSARKLWRALGFPGVADEAQVFTETDRDALARVVQLVREDVVDEETAIACARALGQSTDRLVSWQTEALLEYLNARRAREGGQLDPFPVIERLTQDLEQLLVYAFRRQLAAAVSRMDGIGADPEAVMTVGFADLVSYTRLSRRLAQRDLGRLVQRFEGLASDIITAGGGRVVKTVGDEVLFVADNPVAGAVIALSLSEQLGADDLLPEVRVGLAHGPVLRSLGDVYGDTVNLASRLTSIAQPGAVLTDPVTARELQTEPEIVLVVQRRRPIRGFGQLQPVLIAPAPGTIQLIRVE</sequence>
<reference evidence="3 4" key="1">
    <citation type="submission" date="2024-10" db="EMBL/GenBank/DDBJ databases">
        <title>The Natural Products Discovery Center: Release of the First 8490 Sequenced Strains for Exploring Actinobacteria Biosynthetic Diversity.</title>
        <authorList>
            <person name="Kalkreuter E."/>
            <person name="Kautsar S.A."/>
            <person name="Yang D."/>
            <person name="Bader C.D."/>
            <person name="Teijaro C.N."/>
            <person name="Fluegel L."/>
            <person name="Davis C.M."/>
            <person name="Simpson J.R."/>
            <person name="Lauterbach L."/>
            <person name="Steele A.D."/>
            <person name="Gui C."/>
            <person name="Meng S."/>
            <person name="Li G."/>
            <person name="Viehrig K."/>
            <person name="Ye F."/>
            <person name="Su P."/>
            <person name="Kiefer A.F."/>
            <person name="Nichols A."/>
            <person name="Cepeda A.J."/>
            <person name="Yan W."/>
            <person name="Fan B."/>
            <person name="Jiang Y."/>
            <person name="Adhikari A."/>
            <person name="Zheng C.-J."/>
            <person name="Schuster L."/>
            <person name="Cowan T.M."/>
            <person name="Smanski M.J."/>
            <person name="Chevrette M.G."/>
            <person name="De Carvalho L.P.S."/>
            <person name="Shen B."/>
        </authorList>
    </citation>
    <scope>NUCLEOTIDE SEQUENCE [LARGE SCALE GENOMIC DNA]</scope>
    <source>
        <strain evidence="3 4">NPDC049639</strain>
    </source>
</reference>
<evidence type="ECO:0000313" key="4">
    <source>
        <dbReference type="Proteomes" id="UP001612915"/>
    </source>
</evidence>
<dbReference type="PANTHER" id="PTHR43081:SF1">
    <property type="entry name" value="ADENYLATE CYCLASE, TERMINAL-DIFFERENTIATION SPECIFIC"/>
    <property type="match status" value="1"/>
</dbReference>
<evidence type="ECO:0000256" key="1">
    <source>
        <dbReference type="ARBA" id="ARBA00005381"/>
    </source>
</evidence>
<protein>
    <submittedName>
        <fullName evidence="3">Adenylate/guanylate cyclase domain-containing protein</fullName>
        <ecNumber evidence="3">4.6.1.-</ecNumber>
    </submittedName>
</protein>
<dbReference type="PROSITE" id="PS50125">
    <property type="entry name" value="GUANYLATE_CYCLASE_2"/>
    <property type="match status" value="1"/>
</dbReference>
<gene>
    <name evidence="3" type="ORF">ACIB24_14665</name>
</gene>
<keyword evidence="4" id="KW-1185">Reference proteome</keyword>
<dbReference type="Gene3D" id="3.30.70.1230">
    <property type="entry name" value="Nucleotide cyclase"/>
    <property type="match status" value="1"/>
</dbReference>
<comment type="similarity">
    <text evidence="1">Belongs to the adenylyl cyclase class-3 family.</text>
</comment>
<evidence type="ECO:0000313" key="3">
    <source>
        <dbReference type="EMBL" id="MFI7588309.1"/>
    </source>
</evidence>